<protein>
    <recommendedName>
        <fullName evidence="6">Kinesin motor domain-containing protein</fullName>
    </recommendedName>
</protein>
<feature type="compositionally biased region" description="Low complexity" evidence="5">
    <location>
        <begin position="1130"/>
        <end position="1164"/>
    </location>
</feature>
<feature type="compositionally biased region" description="Low complexity" evidence="5">
    <location>
        <begin position="1091"/>
        <end position="1116"/>
    </location>
</feature>
<dbReference type="PROSITE" id="PS50067">
    <property type="entry name" value="KINESIN_MOTOR_2"/>
    <property type="match status" value="1"/>
</dbReference>
<dbReference type="GO" id="GO:0007018">
    <property type="term" value="P:microtubule-based movement"/>
    <property type="evidence" value="ECO:0007669"/>
    <property type="project" value="InterPro"/>
</dbReference>
<dbReference type="SMART" id="SM00129">
    <property type="entry name" value="KISc"/>
    <property type="match status" value="1"/>
</dbReference>
<dbReference type="InterPro" id="IPR027640">
    <property type="entry name" value="Kinesin-like_fam"/>
</dbReference>
<dbReference type="Proteomes" id="UP000030762">
    <property type="component" value="Unassembled WGS sequence"/>
</dbReference>
<dbReference type="InterPro" id="IPR001752">
    <property type="entry name" value="Kinesin_motor_dom"/>
</dbReference>
<name>T0QPZ1_SAPDV</name>
<dbReference type="GeneID" id="19947380"/>
<proteinExistence type="inferred from homology"/>
<evidence type="ECO:0000256" key="5">
    <source>
        <dbReference type="SAM" id="MobiDB-lite"/>
    </source>
</evidence>
<dbReference type="Gene3D" id="6.10.250.1080">
    <property type="match status" value="1"/>
</dbReference>
<comment type="similarity">
    <text evidence="3">Belongs to the TRAFAC class myosin-kinesin ATPase superfamily. Kinesin family.</text>
</comment>
<evidence type="ECO:0000313" key="8">
    <source>
        <dbReference type="Proteomes" id="UP000030762"/>
    </source>
</evidence>
<dbReference type="STRING" id="1156394.T0QPZ1"/>
<feature type="region of interest" description="Disordered" evidence="5">
    <location>
        <begin position="182"/>
        <end position="268"/>
    </location>
</feature>
<dbReference type="GO" id="GO:0008017">
    <property type="term" value="F:microtubule binding"/>
    <property type="evidence" value="ECO:0007669"/>
    <property type="project" value="InterPro"/>
</dbReference>
<feature type="region of interest" description="Disordered" evidence="5">
    <location>
        <begin position="1068"/>
        <end position="1170"/>
    </location>
</feature>
<evidence type="ECO:0000259" key="6">
    <source>
        <dbReference type="PROSITE" id="PS50067"/>
    </source>
</evidence>
<keyword evidence="8" id="KW-1185">Reference proteome</keyword>
<dbReference type="AlphaFoldDB" id="T0QPZ1"/>
<organism evidence="7 8">
    <name type="scientific">Saprolegnia diclina (strain VS20)</name>
    <dbReference type="NCBI Taxonomy" id="1156394"/>
    <lineage>
        <taxon>Eukaryota</taxon>
        <taxon>Sar</taxon>
        <taxon>Stramenopiles</taxon>
        <taxon>Oomycota</taxon>
        <taxon>Saprolegniomycetes</taxon>
        <taxon>Saprolegniales</taxon>
        <taxon>Saprolegniaceae</taxon>
        <taxon>Saprolegnia</taxon>
    </lineage>
</organism>
<feature type="compositionally biased region" description="Low complexity" evidence="5">
    <location>
        <begin position="1032"/>
        <end position="1046"/>
    </location>
</feature>
<dbReference type="Pfam" id="PF00225">
    <property type="entry name" value="Kinesin"/>
    <property type="match status" value="1"/>
</dbReference>
<accession>T0QPZ1</accession>
<dbReference type="Gene3D" id="1.10.287.1490">
    <property type="match status" value="1"/>
</dbReference>
<keyword evidence="4" id="KW-0175">Coiled coil</keyword>
<feature type="coiled-coil region" evidence="4">
    <location>
        <begin position="30"/>
        <end position="82"/>
    </location>
</feature>
<dbReference type="InParanoid" id="T0QPZ1"/>
<feature type="compositionally biased region" description="Basic and acidic residues" evidence="5">
    <location>
        <begin position="253"/>
        <end position="263"/>
    </location>
</feature>
<feature type="coiled-coil region" evidence="4">
    <location>
        <begin position="118"/>
        <end position="159"/>
    </location>
</feature>
<dbReference type="InterPro" id="IPR036961">
    <property type="entry name" value="Kinesin_motor_dom_sf"/>
</dbReference>
<dbReference type="PANTHER" id="PTHR47972:SF28">
    <property type="entry name" value="KINESIN-LIKE PROTEIN KLP-3"/>
    <property type="match status" value="1"/>
</dbReference>
<evidence type="ECO:0000313" key="7">
    <source>
        <dbReference type="EMBL" id="EQC35905.1"/>
    </source>
</evidence>
<feature type="compositionally biased region" description="Low complexity" evidence="5">
    <location>
        <begin position="188"/>
        <end position="200"/>
    </location>
</feature>
<reference evidence="7 8" key="1">
    <citation type="submission" date="2012-04" db="EMBL/GenBank/DDBJ databases">
        <title>The Genome Sequence of Saprolegnia declina VS20.</title>
        <authorList>
            <consortium name="The Broad Institute Genome Sequencing Platform"/>
            <person name="Russ C."/>
            <person name="Nusbaum C."/>
            <person name="Tyler B."/>
            <person name="van West P."/>
            <person name="Dieguez-Uribeondo J."/>
            <person name="de Bruijn I."/>
            <person name="Tripathy S."/>
            <person name="Jiang R."/>
            <person name="Young S.K."/>
            <person name="Zeng Q."/>
            <person name="Gargeya S."/>
            <person name="Fitzgerald M."/>
            <person name="Haas B."/>
            <person name="Abouelleil A."/>
            <person name="Alvarado L."/>
            <person name="Arachchi H.M."/>
            <person name="Berlin A."/>
            <person name="Chapman S.B."/>
            <person name="Goldberg J."/>
            <person name="Griggs A."/>
            <person name="Gujja S."/>
            <person name="Hansen M."/>
            <person name="Howarth C."/>
            <person name="Imamovic A."/>
            <person name="Larimer J."/>
            <person name="McCowen C."/>
            <person name="Montmayeur A."/>
            <person name="Murphy C."/>
            <person name="Neiman D."/>
            <person name="Pearson M."/>
            <person name="Priest M."/>
            <person name="Roberts A."/>
            <person name="Saif S."/>
            <person name="Shea T."/>
            <person name="Sisk P."/>
            <person name="Sykes S."/>
            <person name="Wortman J."/>
            <person name="Nusbaum C."/>
            <person name="Birren B."/>
        </authorList>
    </citation>
    <scope>NUCLEOTIDE SEQUENCE [LARGE SCALE GENOMIC DNA]</scope>
    <source>
        <strain evidence="7 8">VS20</strain>
    </source>
</reference>
<dbReference type="SUPFAM" id="SSF52540">
    <property type="entry name" value="P-loop containing nucleoside triphosphate hydrolases"/>
    <property type="match status" value="1"/>
</dbReference>
<feature type="compositionally biased region" description="Polar residues" evidence="5">
    <location>
        <begin position="916"/>
        <end position="925"/>
    </location>
</feature>
<feature type="region of interest" description="Disordered" evidence="5">
    <location>
        <begin position="914"/>
        <end position="972"/>
    </location>
</feature>
<dbReference type="PROSITE" id="PS00411">
    <property type="entry name" value="KINESIN_MOTOR_1"/>
    <property type="match status" value="1"/>
</dbReference>
<feature type="compositionally biased region" description="Basic and acidic residues" evidence="5">
    <location>
        <begin position="929"/>
        <end position="951"/>
    </location>
</feature>
<dbReference type="VEuPathDB" id="FungiDB:SDRG_06653"/>
<dbReference type="Gene3D" id="3.40.850.10">
    <property type="entry name" value="Kinesin motor domain"/>
    <property type="match status" value="1"/>
</dbReference>
<dbReference type="RefSeq" id="XP_008610667.1">
    <property type="nucleotide sequence ID" value="XM_008612445.1"/>
</dbReference>
<dbReference type="GO" id="GO:0015630">
    <property type="term" value="C:microtubule cytoskeleton"/>
    <property type="evidence" value="ECO:0007669"/>
    <property type="project" value="TreeGrafter"/>
</dbReference>
<dbReference type="SUPFAM" id="SSF57997">
    <property type="entry name" value="Tropomyosin"/>
    <property type="match status" value="1"/>
</dbReference>
<evidence type="ECO:0000256" key="3">
    <source>
        <dbReference type="PROSITE-ProRule" id="PRU00283"/>
    </source>
</evidence>
<dbReference type="EMBL" id="JH767149">
    <property type="protein sequence ID" value="EQC35905.1"/>
    <property type="molecule type" value="Genomic_DNA"/>
</dbReference>
<dbReference type="GO" id="GO:0003777">
    <property type="term" value="F:microtubule motor activity"/>
    <property type="evidence" value="ECO:0007669"/>
    <property type="project" value="InterPro"/>
</dbReference>
<dbReference type="PRINTS" id="PR00380">
    <property type="entry name" value="KINESINHEAVY"/>
</dbReference>
<evidence type="ECO:0000256" key="1">
    <source>
        <dbReference type="ARBA" id="ARBA00022741"/>
    </source>
</evidence>
<sequence length="1170" mass="131300">MSMDDHETIAALRRELESAKDDLFLKTDDYDQLVQASAQIEAELEKALDDAEEAANKWRFSAERLEQELTDTKEKLVISYQDAACVQTELDKYKEQATTLATEKMAWETDMDRLTTQVRILEASTADLKHQLERALEDKVFLQNDYDEIEKEHELTTERFRTEILDLKSELFALQLHQKAGESSVHMPSSPLLPTSPSSSFESDNMDDLDERADFDTNNNDDDEDLEEHEDLRNEDDDEDDDEDMLLSPESDAPLRHISSADRDAEESERQIVILEEEMEELARRLQEEEDRRMELEEELVELRDNEAHIQAMETEISEMSDELIEKALVIKQTESEVERLQGELATMEATLVSTKEEFALAQSQLQTLQSFQDDHANYVALERSMNELQVECARIKELNDQLSTKLDTERTRQSMLVQELESSKTSFESLQTQFDELMDKYEGVQRDLEKSRHANAMASPSQQIEGEIAQKYVLERRRNAALLSRLQNLTGNIQVFCRVRPLLSRDPRVSHTVPLAVDVLSITDVAALELKTESVFDDHSQVNAAPWKMFTFDRVLGQHDSQMDVFREVEPVAQAVVDGFKACIFAYGQTGSGKTYTMEGTPDNPGLNQRLLAHLYDALSLRGVVVADNAAESTFTSPPSNHETMYQVNIGVFEIYNENLRDLLEPDNPHLQIHTDGDTGEVCLPQLTMPTSYSPTHALALLAQAQKHRATSRTNVHDRSSRSHCVVVLNVKSTTGLRGTLYLVDLAGSERVKVSGVDGDALKETAAINKSLSALGDVMEALDRKSSHVPYRNSKLTYALQDVLGGGQSKTVMILNVAPGFSTASETYRSMQFAERVRRVDIQGLKPKNSKSLISGKQAFTEIKSLKQQLSVSNTKIMQANQAIATMKREHKHQLDKITTLVESRTKALEDLKGSMSSLKSSNAAMAEKWKQEREARQQEGSHADQEQRQRRQWQSKSTVTMAHQESLAKQLQAREQEIAKLRQNLNEARRRTTMKLIPRLSLDKDSTPIKPKSKSAGSSPVEPLKRTTLRSRTGSQTTSSSGTETESDRGSIASLAMRAIQAAKKAAANRRVTLPQDEAAKRKRPTVPSLATTPTRTSMTSSPSMRTPLTTSRSAKVARKEEPGIQRRSSTSSASTVSRTSLTSVSSTASLPRRSSSATTPPKRGTWK</sequence>
<dbReference type="GO" id="GO:0005524">
    <property type="term" value="F:ATP binding"/>
    <property type="evidence" value="ECO:0007669"/>
    <property type="project" value="UniProtKB-UniRule"/>
</dbReference>
<dbReference type="OrthoDB" id="3176171at2759"/>
<keyword evidence="3" id="KW-0505">Motor protein</keyword>
<feature type="compositionally biased region" description="Polar residues" evidence="5">
    <location>
        <begin position="954"/>
        <end position="971"/>
    </location>
</feature>
<keyword evidence="1 3" id="KW-0547">Nucleotide-binding</keyword>
<keyword evidence="2 3" id="KW-0067">ATP-binding</keyword>
<dbReference type="eggNOG" id="KOG0239">
    <property type="taxonomic scope" value="Eukaryota"/>
</dbReference>
<feature type="domain" description="Kinesin motor" evidence="6">
    <location>
        <begin position="493"/>
        <end position="841"/>
    </location>
</feature>
<evidence type="ECO:0000256" key="4">
    <source>
        <dbReference type="SAM" id="Coils"/>
    </source>
</evidence>
<dbReference type="InterPro" id="IPR027417">
    <property type="entry name" value="P-loop_NTPase"/>
</dbReference>
<feature type="region of interest" description="Disordered" evidence="5">
    <location>
        <begin position="991"/>
        <end position="1053"/>
    </location>
</feature>
<feature type="binding site" evidence="3">
    <location>
        <begin position="589"/>
        <end position="596"/>
    </location>
    <ligand>
        <name>ATP</name>
        <dbReference type="ChEBI" id="CHEBI:30616"/>
    </ligand>
</feature>
<dbReference type="OMA" id="VEKRNSH"/>
<gene>
    <name evidence="7" type="ORF">SDRG_06653</name>
</gene>
<dbReference type="PANTHER" id="PTHR47972">
    <property type="entry name" value="KINESIN-LIKE PROTEIN KLP-3"/>
    <property type="match status" value="1"/>
</dbReference>
<dbReference type="InterPro" id="IPR019821">
    <property type="entry name" value="Kinesin_motor_CS"/>
</dbReference>
<feature type="compositionally biased region" description="Acidic residues" evidence="5">
    <location>
        <begin position="204"/>
        <end position="245"/>
    </location>
</feature>
<evidence type="ECO:0000256" key="2">
    <source>
        <dbReference type="ARBA" id="ARBA00022840"/>
    </source>
</evidence>